<comment type="cofactor">
    <cofactor evidence="1 7">
        <name>pyridoxal 5'-phosphate</name>
        <dbReference type="ChEBI" id="CHEBI:597326"/>
    </cofactor>
</comment>
<dbReference type="NCBIfam" id="TIGR01979">
    <property type="entry name" value="sufS"/>
    <property type="match status" value="1"/>
</dbReference>
<comment type="caution">
    <text evidence="10">The sequence shown here is derived from an EMBL/GenBank/DDBJ whole genome shotgun (WGS) entry which is preliminary data.</text>
</comment>
<dbReference type="InterPro" id="IPR020578">
    <property type="entry name" value="Aminotrans_V_PyrdxlP_BS"/>
</dbReference>
<dbReference type="Gene3D" id="3.40.640.10">
    <property type="entry name" value="Type I PLP-dependent aspartate aminotransferase-like (Major domain)"/>
    <property type="match status" value="1"/>
</dbReference>
<evidence type="ECO:0000313" key="11">
    <source>
        <dbReference type="Proteomes" id="UP000721861"/>
    </source>
</evidence>
<evidence type="ECO:0000256" key="1">
    <source>
        <dbReference type="ARBA" id="ARBA00001933"/>
    </source>
</evidence>
<dbReference type="PIRSF" id="PIRSF005572">
    <property type="entry name" value="NifS"/>
    <property type="match status" value="1"/>
</dbReference>
<evidence type="ECO:0000256" key="2">
    <source>
        <dbReference type="ARBA" id="ARBA00002824"/>
    </source>
</evidence>
<dbReference type="InterPro" id="IPR010970">
    <property type="entry name" value="Cys_dSase_SufS"/>
</dbReference>
<keyword evidence="11" id="KW-1185">Reference proteome</keyword>
<evidence type="ECO:0000256" key="5">
    <source>
        <dbReference type="ARBA" id="ARBA00022898"/>
    </source>
</evidence>
<organism evidence="10 11">
    <name type="scientific">Carboxylicivirga mesophila</name>
    <dbReference type="NCBI Taxonomy" id="1166478"/>
    <lineage>
        <taxon>Bacteria</taxon>
        <taxon>Pseudomonadati</taxon>
        <taxon>Bacteroidota</taxon>
        <taxon>Bacteroidia</taxon>
        <taxon>Marinilabiliales</taxon>
        <taxon>Marinilabiliaceae</taxon>
        <taxon>Carboxylicivirga</taxon>
    </lineage>
</organism>
<dbReference type="EC" id="2.8.1.7" evidence="8"/>
<dbReference type="Gene3D" id="3.90.1150.10">
    <property type="entry name" value="Aspartate Aminotransferase, domain 1"/>
    <property type="match status" value="1"/>
</dbReference>
<dbReference type="EMBL" id="JAGUCN010000002">
    <property type="protein sequence ID" value="MBS2210429.1"/>
    <property type="molecule type" value="Genomic_DNA"/>
</dbReference>
<evidence type="ECO:0000256" key="3">
    <source>
        <dbReference type="ARBA" id="ARBA00010447"/>
    </source>
</evidence>
<evidence type="ECO:0000259" key="9">
    <source>
        <dbReference type="Pfam" id="PF00266"/>
    </source>
</evidence>
<evidence type="ECO:0000256" key="4">
    <source>
        <dbReference type="ARBA" id="ARBA00022679"/>
    </source>
</evidence>
<feature type="domain" description="Aminotransferase class V" evidence="9">
    <location>
        <begin position="23"/>
        <end position="392"/>
    </location>
</feature>
<evidence type="ECO:0000256" key="7">
    <source>
        <dbReference type="RuleBase" id="RU004504"/>
    </source>
</evidence>
<protein>
    <recommendedName>
        <fullName evidence="8">Cysteine desulfurase</fullName>
        <ecNumber evidence="8">2.8.1.7</ecNumber>
    </recommendedName>
</protein>
<comment type="similarity">
    <text evidence="3 8">Belongs to the class-V pyridoxal-phosphate-dependent aminotransferase family. Csd subfamily.</text>
</comment>
<comment type="catalytic activity">
    <reaction evidence="6 8">
        <text>(sulfur carrier)-H + L-cysteine = (sulfur carrier)-SH + L-alanine</text>
        <dbReference type="Rhea" id="RHEA:43892"/>
        <dbReference type="Rhea" id="RHEA-COMP:14737"/>
        <dbReference type="Rhea" id="RHEA-COMP:14739"/>
        <dbReference type="ChEBI" id="CHEBI:29917"/>
        <dbReference type="ChEBI" id="CHEBI:35235"/>
        <dbReference type="ChEBI" id="CHEBI:57972"/>
        <dbReference type="ChEBI" id="CHEBI:64428"/>
        <dbReference type="EC" id="2.8.1.7"/>
    </reaction>
</comment>
<keyword evidence="5 8" id="KW-0663">Pyridoxal phosphate</keyword>
<dbReference type="PANTHER" id="PTHR43586:SF8">
    <property type="entry name" value="CYSTEINE DESULFURASE 1, CHLOROPLASTIC"/>
    <property type="match status" value="1"/>
</dbReference>
<proteinExistence type="inferred from homology"/>
<evidence type="ECO:0000313" key="10">
    <source>
        <dbReference type="EMBL" id="MBS2210429.1"/>
    </source>
</evidence>
<keyword evidence="4 8" id="KW-0808">Transferase</keyword>
<dbReference type="CDD" id="cd06453">
    <property type="entry name" value="SufS_like"/>
    <property type="match status" value="1"/>
</dbReference>
<comment type="function">
    <text evidence="2 8">Catalyzes the removal of elemental sulfur and selenium atoms from L-cysteine, L-cystine, L-selenocysteine, and L-selenocystine to produce L-alanine.</text>
</comment>
<accession>A0ABS5K604</accession>
<dbReference type="PROSITE" id="PS00595">
    <property type="entry name" value="AA_TRANSFER_CLASS_5"/>
    <property type="match status" value="1"/>
</dbReference>
<dbReference type="SUPFAM" id="SSF53383">
    <property type="entry name" value="PLP-dependent transferases"/>
    <property type="match status" value="1"/>
</dbReference>
<evidence type="ECO:0000256" key="6">
    <source>
        <dbReference type="ARBA" id="ARBA00050776"/>
    </source>
</evidence>
<name>A0ABS5K604_9BACT</name>
<dbReference type="InterPro" id="IPR015421">
    <property type="entry name" value="PyrdxlP-dep_Trfase_major"/>
</dbReference>
<dbReference type="Proteomes" id="UP000721861">
    <property type="component" value="Unassembled WGS sequence"/>
</dbReference>
<dbReference type="InterPro" id="IPR000192">
    <property type="entry name" value="Aminotrans_V_dom"/>
</dbReference>
<dbReference type="Pfam" id="PF00266">
    <property type="entry name" value="Aminotran_5"/>
    <property type="match status" value="1"/>
</dbReference>
<gene>
    <name evidence="10" type="ORF">KEM09_03405</name>
</gene>
<dbReference type="InterPro" id="IPR015422">
    <property type="entry name" value="PyrdxlP-dep_Trfase_small"/>
</dbReference>
<sequence length="404" mass="44933">MNIEQIRADFPILQETVYGKPLVYLDNAATTHKPQQVIDAVSEVYLKYNSNIHRGVHHLSNVCTQAHEEARIKVQQFINAQHSHEVIFTRGTTESINLLASSFADTFLNAGDEILVSQLEHHSNIVPWQLLEKKKGVVLKYIPINQAGELILDNLDELINNKTKLVAVAHISNALGTVNPIKTIINHAHNKNIPVMIDGAQAVQHVKVDVQELDCDFYVFSGHKLYAPTGIGILYGKEEWLNKLEPYHGGGEMIKTVSFEGTTFNELPFKFEAGTPDFSGSVGLGAAIDYVNNIGIDAIAQYEHELLNYATQRLSTIPNIRFFGTAAEKASVISFLIGEIHPFDIGTMLDKMGIAIRTGHHCAQPLMQYYNIPGTLRASFAIYNTKEEIDKLTEATERVAQLFG</sequence>
<dbReference type="PANTHER" id="PTHR43586">
    <property type="entry name" value="CYSTEINE DESULFURASE"/>
    <property type="match status" value="1"/>
</dbReference>
<dbReference type="InterPro" id="IPR016454">
    <property type="entry name" value="Cysteine_dSase"/>
</dbReference>
<evidence type="ECO:0000256" key="8">
    <source>
        <dbReference type="RuleBase" id="RU004506"/>
    </source>
</evidence>
<reference evidence="10 11" key="1">
    <citation type="journal article" date="2014" name="Int. J. Syst. Evol. Microbiol.">
        <title>Carboxylicivirga gen. nov. in the family Marinilabiliaceae with two novel species, Carboxylicivirga mesophila sp. nov. and Carboxylicivirga taeanensis sp. nov., and reclassification of Cytophaga fermentans as Saccharicrinis fermentans gen. nov., comb. nov.</title>
        <authorList>
            <person name="Yang S.H."/>
            <person name="Seo H.S."/>
            <person name="Woo J.H."/>
            <person name="Oh H.M."/>
            <person name="Jang H."/>
            <person name="Lee J.H."/>
            <person name="Kim S.J."/>
            <person name="Kwon K.K."/>
        </authorList>
    </citation>
    <scope>NUCLEOTIDE SEQUENCE [LARGE SCALE GENOMIC DNA]</scope>
    <source>
        <strain evidence="10 11">JCM 18290</strain>
    </source>
</reference>
<dbReference type="InterPro" id="IPR015424">
    <property type="entry name" value="PyrdxlP-dep_Trfase"/>
</dbReference>